<evidence type="ECO:0000313" key="7">
    <source>
        <dbReference type="EMBL" id="CCA21713.1"/>
    </source>
</evidence>
<feature type="domain" description="Amine oxidase" evidence="6">
    <location>
        <begin position="18"/>
        <end position="145"/>
    </location>
</feature>
<name>F0WKA9_9STRA</name>
<organism evidence="7">
    <name type="scientific">Albugo laibachii Nc14</name>
    <dbReference type="NCBI Taxonomy" id="890382"/>
    <lineage>
        <taxon>Eukaryota</taxon>
        <taxon>Sar</taxon>
        <taxon>Stramenopiles</taxon>
        <taxon>Oomycota</taxon>
        <taxon>Peronosporomycetes</taxon>
        <taxon>Albuginales</taxon>
        <taxon>Albuginaceae</taxon>
        <taxon>Albugo</taxon>
    </lineage>
</organism>
<sequence length="202" mass="21852">MRSEIGTYFEFLTAPATKILHRYFESEILKTTLATDAIIGAAISPSTPGSAYILFHHVMGEVNGTKGAWGYVKGGMGKVSTVIAEVAQEAGAEIMVNADAKRILITGGKVSGVYLSSGSIIECDHILSNADPGSTMLGLLQNNELPTDVRTHFTRSWQCEPACTKVRNYLLKSPGLYSRPNALDKYCSGQSARFYVPAKQKK</sequence>
<accession>F0WKA9</accession>
<dbReference type="SUPFAM" id="SSF51905">
    <property type="entry name" value="FAD/NAD(P)-binding domain"/>
    <property type="match status" value="1"/>
</dbReference>
<evidence type="ECO:0000256" key="3">
    <source>
        <dbReference type="ARBA" id="ARBA00037217"/>
    </source>
</evidence>
<dbReference type="AlphaFoldDB" id="F0WKA9"/>
<reference evidence="7" key="2">
    <citation type="submission" date="2011-02" db="EMBL/GenBank/DDBJ databases">
        <authorList>
            <person name="MacLean D."/>
        </authorList>
    </citation>
    <scope>NUCLEOTIDE SEQUENCE</scope>
</reference>
<evidence type="ECO:0000259" key="6">
    <source>
        <dbReference type="Pfam" id="PF01593"/>
    </source>
</evidence>
<dbReference type="EMBL" id="FR824176">
    <property type="protein sequence ID" value="CCA21713.1"/>
    <property type="molecule type" value="Genomic_DNA"/>
</dbReference>
<evidence type="ECO:0000256" key="1">
    <source>
        <dbReference type="ARBA" id="ARBA00004305"/>
    </source>
</evidence>
<comment type="subunit">
    <text evidence="4">Interacts with COX5B; this interaction may contribute to localize PYROXD2 to the inner face of the inner mitochondrial membrane.</text>
</comment>
<comment type="similarity">
    <text evidence="2">Belongs to the carotenoid/retinoid oxidoreductase family.</text>
</comment>
<dbReference type="PANTHER" id="PTHR10668">
    <property type="entry name" value="PHYTOENE DEHYDROGENASE"/>
    <property type="match status" value="1"/>
</dbReference>
<comment type="function">
    <text evidence="3">Probable oxidoreductase that may play a role as regulator of mitochondrial function.</text>
</comment>
<dbReference type="InterPro" id="IPR002937">
    <property type="entry name" value="Amino_oxidase"/>
</dbReference>
<proteinExistence type="inferred from homology"/>
<dbReference type="Pfam" id="PF01593">
    <property type="entry name" value="Amino_oxidase"/>
    <property type="match status" value="1"/>
</dbReference>
<dbReference type="GO" id="GO:0005759">
    <property type="term" value="C:mitochondrial matrix"/>
    <property type="evidence" value="ECO:0007669"/>
    <property type="project" value="UniProtKB-SubCell"/>
</dbReference>
<gene>
    <name evidence="7" type="primary">AlNc14C131G6962</name>
    <name evidence="7" type="ORF">ALNC14_078560</name>
</gene>
<dbReference type="Gene3D" id="3.50.50.60">
    <property type="entry name" value="FAD/NAD(P)-binding domain"/>
    <property type="match status" value="1"/>
</dbReference>
<dbReference type="GO" id="GO:0016491">
    <property type="term" value="F:oxidoreductase activity"/>
    <property type="evidence" value="ECO:0007669"/>
    <property type="project" value="InterPro"/>
</dbReference>
<protein>
    <recommendedName>
        <fullName evidence="5">Pyridine nucleotide-disulfide oxidoreductase domain-containing protein 2</fullName>
    </recommendedName>
</protein>
<dbReference type="InterPro" id="IPR036188">
    <property type="entry name" value="FAD/NAD-bd_sf"/>
</dbReference>
<evidence type="ECO:0000256" key="5">
    <source>
        <dbReference type="ARBA" id="ARBA00040298"/>
    </source>
</evidence>
<dbReference type="HOGENOM" id="CLU_117418_0_0_1"/>
<evidence type="ECO:0000256" key="2">
    <source>
        <dbReference type="ARBA" id="ARBA00006046"/>
    </source>
</evidence>
<evidence type="ECO:0000256" key="4">
    <source>
        <dbReference type="ARBA" id="ARBA00038825"/>
    </source>
</evidence>
<comment type="subcellular location">
    <subcellularLocation>
        <location evidence="1">Mitochondrion matrix</location>
    </subcellularLocation>
</comment>
<reference evidence="7" key="1">
    <citation type="journal article" date="2011" name="PLoS Biol.">
        <title>Gene gain and loss during evolution of obligate parasitism in the white rust pathogen of Arabidopsis thaliana.</title>
        <authorList>
            <person name="Kemen E."/>
            <person name="Gardiner A."/>
            <person name="Schultz-Larsen T."/>
            <person name="Kemen A.C."/>
            <person name="Balmuth A.L."/>
            <person name="Robert-Seilaniantz A."/>
            <person name="Bailey K."/>
            <person name="Holub E."/>
            <person name="Studholme D.J."/>
            <person name="Maclean D."/>
            <person name="Jones J.D."/>
        </authorList>
    </citation>
    <scope>NUCLEOTIDE SEQUENCE</scope>
</reference>
<dbReference type="PANTHER" id="PTHR10668:SF103">
    <property type="entry name" value="PYRIDINE NUCLEOTIDE-DISULFIDE OXIDOREDUCTASE DOMAIN-CONTAINING PROTEIN 2"/>
    <property type="match status" value="1"/>
</dbReference>